<protein>
    <submittedName>
        <fullName evidence="2">Uncharacterized protein</fullName>
    </submittedName>
</protein>
<organism evidence="2 3">
    <name type="scientific">Stentor coeruleus</name>
    <dbReference type="NCBI Taxonomy" id="5963"/>
    <lineage>
        <taxon>Eukaryota</taxon>
        <taxon>Sar</taxon>
        <taxon>Alveolata</taxon>
        <taxon>Ciliophora</taxon>
        <taxon>Postciliodesmatophora</taxon>
        <taxon>Heterotrichea</taxon>
        <taxon>Heterotrichida</taxon>
        <taxon>Stentoridae</taxon>
        <taxon>Stentor</taxon>
    </lineage>
</organism>
<name>A0A1R2BX05_9CILI</name>
<gene>
    <name evidence="2" type="ORF">SteCoe_18257</name>
</gene>
<evidence type="ECO:0000313" key="2">
    <source>
        <dbReference type="EMBL" id="OMJ81333.1"/>
    </source>
</evidence>
<accession>A0A1R2BX05</accession>
<dbReference type="AlphaFoldDB" id="A0A1R2BX05"/>
<keyword evidence="3" id="KW-1185">Reference proteome</keyword>
<reference evidence="2 3" key="1">
    <citation type="submission" date="2016-11" db="EMBL/GenBank/DDBJ databases">
        <title>The macronuclear genome of Stentor coeruleus: a giant cell with tiny introns.</title>
        <authorList>
            <person name="Slabodnick M."/>
            <person name="Ruby J.G."/>
            <person name="Reiff S.B."/>
            <person name="Swart E.C."/>
            <person name="Gosai S."/>
            <person name="Prabakaran S."/>
            <person name="Witkowska E."/>
            <person name="Larue G.E."/>
            <person name="Fisher S."/>
            <person name="Freeman R.M."/>
            <person name="Gunawardena J."/>
            <person name="Chu W."/>
            <person name="Stover N.A."/>
            <person name="Gregory B.D."/>
            <person name="Nowacki M."/>
            <person name="Derisi J."/>
            <person name="Roy S.W."/>
            <person name="Marshall W.F."/>
            <person name="Sood P."/>
        </authorList>
    </citation>
    <scope>NUCLEOTIDE SEQUENCE [LARGE SCALE GENOMIC DNA]</scope>
    <source>
        <strain evidence="2">WM001</strain>
    </source>
</reference>
<dbReference type="Proteomes" id="UP000187209">
    <property type="component" value="Unassembled WGS sequence"/>
</dbReference>
<keyword evidence="1" id="KW-0175">Coiled coil</keyword>
<dbReference type="OrthoDB" id="196867at2759"/>
<sequence length="361" mass="42075">MSGKYWEKYQEKKLKQDRCKTPTHMTDKQAYIVSLEAQIDRSQNSNLLVTTFAERIEQLQKQLNTAEERIANLACSVKMQGNEPIETLHGGYIAKLEERVSFLEQQSKKKADSYKNFSESIEVALRETEKRIGKLIEDFEEKFKKSNPGLFSFGNDAFGKFDSSGARFKDMEASGKDRVLSEAAESVWIAQQTCTKLAEDSLDRITGCEKRIKELKKTIENFTPNVEDIEAKVTEKLDLSIENLSGLIKGYIKIQENMVSEFKEFRDRQNQKTLGFFRLGQLFRNLWNYRMGKNSGISRRVILRNTRKNQNLKIPGKEALHLRLGYQRKNSRLRRRRLLRKKMIGKLDWKNCIKNFSEKTN</sequence>
<dbReference type="EMBL" id="MPUH01000385">
    <property type="protein sequence ID" value="OMJ81333.1"/>
    <property type="molecule type" value="Genomic_DNA"/>
</dbReference>
<evidence type="ECO:0000313" key="3">
    <source>
        <dbReference type="Proteomes" id="UP000187209"/>
    </source>
</evidence>
<feature type="coiled-coil region" evidence="1">
    <location>
        <begin position="49"/>
        <end position="113"/>
    </location>
</feature>
<comment type="caution">
    <text evidence="2">The sequence shown here is derived from an EMBL/GenBank/DDBJ whole genome shotgun (WGS) entry which is preliminary data.</text>
</comment>
<evidence type="ECO:0000256" key="1">
    <source>
        <dbReference type="SAM" id="Coils"/>
    </source>
</evidence>
<proteinExistence type="predicted"/>